<dbReference type="AlphaFoldDB" id="A0A3L9Y396"/>
<gene>
    <name evidence="2" type="ORF">D9R08_06195</name>
</gene>
<evidence type="ECO:0008006" key="4">
    <source>
        <dbReference type="Google" id="ProtNLM"/>
    </source>
</evidence>
<comment type="caution">
    <text evidence="2">The sequence shown here is derived from an EMBL/GenBank/DDBJ whole genome shotgun (WGS) entry which is preliminary data.</text>
</comment>
<feature type="region of interest" description="Disordered" evidence="1">
    <location>
        <begin position="71"/>
        <end position="173"/>
    </location>
</feature>
<sequence length="173" mass="17582">MVSFHAANIRDISQPPVAATATSKPEEFIVNDKQDGRKTLSDSEISTSVNRRGILRGAGTAALGVTIAGVGTSRAEAGTDNDNGAITDPGGRGRGYCRAYGSGVTDQDNGAWRDPGGNGRGDGRQQRAGYTDRDNGTWTDPGSAGRGVPRNAASGVTDADSGNCSDPGGNGRG</sequence>
<proteinExistence type="predicted"/>
<reference evidence="2 3" key="1">
    <citation type="submission" date="2018-10" db="EMBL/GenBank/DDBJ databases">
        <authorList>
            <person name="Jung H.S."/>
            <person name="Jeon C.O."/>
        </authorList>
    </citation>
    <scope>NUCLEOTIDE SEQUENCE [LARGE SCALE GENOMIC DNA]</scope>
    <source>
        <strain evidence="2 3">MA-7-27</strain>
    </source>
</reference>
<evidence type="ECO:0000313" key="2">
    <source>
        <dbReference type="EMBL" id="RMA43209.1"/>
    </source>
</evidence>
<dbReference type="Proteomes" id="UP000281343">
    <property type="component" value="Unassembled WGS sequence"/>
</dbReference>
<dbReference type="PROSITE" id="PS51318">
    <property type="entry name" value="TAT"/>
    <property type="match status" value="1"/>
</dbReference>
<evidence type="ECO:0000313" key="3">
    <source>
        <dbReference type="Proteomes" id="UP000281343"/>
    </source>
</evidence>
<protein>
    <recommendedName>
        <fullName evidence="4">Twin-arginine translocation signal domain-containing protein</fullName>
    </recommendedName>
</protein>
<organism evidence="2 3">
    <name type="scientific">Rhodophyticola porphyridii</name>
    <dbReference type="NCBI Taxonomy" id="1852017"/>
    <lineage>
        <taxon>Bacteria</taxon>
        <taxon>Pseudomonadati</taxon>
        <taxon>Pseudomonadota</taxon>
        <taxon>Alphaproteobacteria</taxon>
        <taxon>Rhodobacterales</taxon>
        <taxon>Roseobacteraceae</taxon>
        <taxon>Rhodophyticola</taxon>
    </lineage>
</organism>
<evidence type="ECO:0000256" key="1">
    <source>
        <dbReference type="SAM" id="MobiDB-lite"/>
    </source>
</evidence>
<dbReference type="InterPro" id="IPR006311">
    <property type="entry name" value="TAT_signal"/>
</dbReference>
<keyword evidence="3" id="KW-1185">Reference proteome</keyword>
<name>A0A3L9Y396_9RHOB</name>
<dbReference type="EMBL" id="RCNT01000002">
    <property type="protein sequence ID" value="RMA43209.1"/>
    <property type="molecule type" value="Genomic_DNA"/>
</dbReference>
<feature type="compositionally biased region" description="Basic and acidic residues" evidence="1">
    <location>
        <begin position="121"/>
        <end position="135"/>
    </location>
</feature>
<accession>A0A3L9Y396</accession>